<dbReference type="Proteomes" id="UP001066276">
    <property type="component" value="Chromosome 1_1"/>
</dbReference>
<gene>
    <name evidence="2" type="ORF">NDU88_005330</name>
</gene>
<name>A0AAV7X0C9_PLEWA</name>
<reference evidence="2" key="1">
    <citation type="journal article" date="2022" name="bioRxiv">
        <title>Sequencing and chromosome-scale assembly of the giantPleurodeles waltlgenome.</title>
        <authorList>
            <person name="Brown T."/>
            <person name="Elewa A."/>
            <person name="Iarovenko S."/>
            <person name="Subramanian E."/>
            <person name="Araus A.J."/>
            <person name="Petzold A."/>
            <person name="Susuki M."/>
            <person name="Suzuki K.-i.T."/>
            <person name="Hayashi T."/>
            <person name="Toyoda A."/>
            <person name="Oliveira C."/>
            <person name="Osipova E."/>
            <person name="Leigh N.D."/>
            <person name="Simon A."/>
            <person name="Yun M.H."/>
        </authorList>
    </citation>
    <scope>NUCLEOTIDE SEQUENCE</scope>
    <source>
        <strain evidence="2">20211129_DDA</strain>
        <tissue evidence="2">Liver</tissue>
    </source>
</reference>
<evidence type="ECO:0000313" key="2">
    <source>
        <dbReference type="EMBL" id="KAJ1217740.1"/>
    </source>
</evidence>
<keyword evidence="3" id="KW-1185">Reference proteome</keyword>
<organism evidence="2 3">
    <name type="scientific">Pleurodeles waltl</name>
    <name type="common">Iberian ribbed newt</name>
    <dbReference type="NCBI Taxonomy" id="8319"/>
    <lineage>
        <taxon>Eukaryota</taxon>
        <taxon>Metazoa</taxon>
        <taxon>Chordata</taxon>
        <taxon>Craniata</taxon>
        <taxon>Vertebrata</taxon>
        <taxon>Euteleostomi</taxon>
        <taxon>Amphibia</taxon>
        <taxon>Batrachia</taxon>
        <taxon>Caudata</taxon>
        <taxon>Salamandroidea</taxon>
        <taxon>Salamandridae</taxon>
        <taxon>Pleurodelinae</taxon>
        <taxon>Pleurodeles</taxon>
    </lineage>
</organism>
<feature type="region of interest" description="Disordered" evidence="1">
    <location>
        <begin position="1"/>
        <end position="70"/>
    </location>
</feature>
<sequence>MRPAVPSSRLSPTDIAQLPAETEERAKYAPGLGSGPEPSDTPAAGKPEIGPGAALGGGAGLRPRIVTGVL</sequence>
<protein>
    <submittedName>
        <fullName evidence="2">Uncharacterized protein</fullName>
    </submittedName>
</protein>
<proteinExistence type="predicted"/>
<evidence type="ECO:0000256" key="1">
    <source>
        <dbReference type="SAM" id="MobiDB-lite"/>
    </source>
</evidence>
<accession>A0AAV7X0C9</accession>
<comment type="caution">
    <text evidence="2">The sequence shown here is derived from an EMBL/GenBank/DDBJ whole genome shotgun (WGS) entry which is preliminary data.</text>
</comment>
<dbReference type="AlphaFoldDB" id="A0AAV7X0C9"/>
<dbReference type="EMBL" id="JANPWB010000001">
    <property type="protein sequence ID" value="KAJ1217740.1"/>
    <property type="molecule type" value="Genomic_DNA"/>
</dbReference>
<evidence type="ECO:0000313" key="3">
    <source>
        <dbReference type="Proteomes" id="UP001066276"/>
    </source>
</evidence>